<dbReference type="PANTHER" id="PTHR13325:SF3">
    <property type="entry name" value="MEMBRANE-BOUND TRANSCRIPTION FACTOR SITE-2 PROTEASE"/>
    <property type="match status" value="1"/>
</dbReference>
<evidence type="ECO:0000256" key="1">
    <source>
        <dbReference type="SAM" id="Coils"/>
    </source>
</evidence>
<evidence type="ECO:0000256" key="3">
    <source>
        <dbReference type="SAM" id="Phobius"/>
    </source>
</evidence>
<feature type="transmembrane region" description="Helical" evidence="3">
    <location>
        <begin position="258"/>
        <end position="280"/>
    </location>
</feature>
<feature type="transmembrane region" description="Helical" evidence="3">
    <location>
        <begin position="396"/>
        <end position="415"/>
    </location>
</feature>
<keyword evidence="4" id="KW-0378">Hydrolase</keyword>
<feature type="coiled-coil region" evidence="1">
    <location>
        <begin position="502"/>
        <end position="567"/>
    </location>
</feature>
<dbReference type="RefSeq" id="WP_148075719.1">
    <property type="nucleotide sequence ID" value="NZ_CP042913.1"/>
</dbReference>
<evidence type="ECO:0000313" key="5">
    <source>
        <dbReference type="Proteomes" id="UP000323917"/>
    </source>
</evidence>
<evidence type="ECO:0000256" key="2">
    <source>
        <dbReference type="SAM" id="MobiDB-lite"/>
    </source>
</evidence>
<evidence type="ECO:0000313" key="4">
    <source>
        <dbReference type="EMBL" id="QEG37482.1"/>
    </source>
</evidence>
<keyword evidence="5" id="KW-1185">Reference proteome</keyword>
<dbReference type="SUPFAM" id="SSF111369">
    <property type="entry name" value="HlyD-like secretion proteins"/>
    <property type="match status" value="1"/>
</dbReference>
<protein>
    <submittedName>
        <fullName evidence="4">Peptide zinc metalloprotease protein YydH</fullName>
    </submittedName>
</protein>
<keyword evidence="3" id="KW-0472">Membrane</keyword>
<dbReference type="GO" id="GO:0031293">
    <property type="term" value="P:membrane protein intracellular domain proteolysis"/>
    <property type="evidence" value="ECO:0007669"/>
    <property type="project" value="TreeGrafter"/>
</dbReference>
<dbReference type="InterPro" id="IPR001193">
    <property type="entry name" value="MBTPS2"/>
</dbReference>
<dbReference type="Gene3D" id="1.10.10.1150">
    <property type="entry name" value="Coenzyme PQQ synthesis protein D (PqqD)"/>
    <property type="match status" value="1"/>
</dbReference>
<feature type="transmembrane region" description="Helical" evidence="3">
    <location>
        <begin position="436"/>
        <end position="454"/>
    </location>
</feature>
<keyword evidence="3" id="KW-0812">Transmembrane</keyword>
<dbReference type="InterPro" id="IPR041881">
    <property type="entry name" value="PqqD_sf"/>
</dbReference>
<dbReference type="GO" id="GO:0005737">
    <property type="term" value="C:cytoplasm"/>
    <property type="evidence" value="ECO:0007669"/>
    <property type="project" value="TreeGrafter"/>
</dbReference>
<keyword evidence="3" id="KW-1133">Transmembrane helix</keyword>
<proteinExistence type="predicted"/>
<keyword evidence="4" id="KW-0645">Protease</keyword>
<dbReference type="AlphaFoldDB" id="A0A5B9QIG1"/>
<keyword evidence="1" id="KW-0175">Coiled coil</keyword>
<dbReference type="KEGG" id="bgok:Pr1d_48280"/>
<keyword evidence="4" id="KW-0482">Metalloprotease</keyword>
<dbReference type="OrthoDB" id="9759690at2"/>
<gene>
    <name evidence="4" type="primary">yydH</name>
    <name evidence="4" type="ORF">Pr1d_48280</name>
</gene>
<organism evidence="4 5">
    <name type="scientific">Bythopirellula goksoeyrii</name>
    <dbReference type="NCBI Taxonomy" id="1400387"/>
    <lineage>
        <taxon>Bacteria</taxon>
        <taxon>Pseudomonadati</taxon>
        <taxon>Planctomycetota</taxon>
        <taxon>Planctomycetia</taxon>
        <taxon>Pirellulales</taxon>
        <taxon>Lacipirellulaceae</taxon>
        <taxon>Bythopirellula</taxon>
    </lineage>
</organism>
<dbReference type="GO" id="GO:0004222">
    <property type="term" value="F:metalloendopeptidase activity"/>
    <property type="evidence" value="ECO:0007669"/>
    <property type="project" value="InterPro"/>
</dbReference>
<feature type="region of interest" description="Disordered" evidence="2">
    <location>
        <begin position="676"/>
        <end position="696"/>
    </location>
</feature>
<accession>A0A5B9QIG1</accession>
<feature type="transmembrane region" description="Helical" evidence="3">
    <location>
        <begin position="154"/>
        <end position="177"/>
    </location>
</feature>
<dbReference type="GO" id="GO:0016020">
    <property type="term" value="C:membrane"/>
    <property type="evidence" value="ECO:0007669"/>
    <property type="project" value="InterPro"/>
</dbReference>
<dbReference type="Proteomes" id="UP000323917">
    <property type="component" value="Chromosome"/>
</dbReference>
<feature type="transmembrane region" description="Helical" evidence="3">
    <location>
        <begin position="189"/>
        <end position="211"/>
    </location>
</feature>
<dbReference type="PANTHER" id="PTHR13325">
    <property type="entry name" value="PROTEASE M50 MEMBRANE-BOUND TRANSCRIPTION FACTOR SITE 2 PROTEASE"/>
    <property type="match status" value="1"/>
</dbReference>
<feature type="transmembrane region" description="Helical" evidence="3">
    <location>
        <begin position="363"/>
        <end position="384"/>
    </location>
</feature>
<reference evidence="4 5" key="1">
    <citation type="submission" date="2019-08" db="EMBL/GenBank/DDBJ databases">
        <title>Deep-cultivation of Planctomycetes and their phenomic and genomic characterization uncovers novel biology.</title>
        <authorList>
            <person name="Wiegand S."/>
            <person name="Jogler M."/>
            <person name="Boedeker C."/>
            <person name="Pinto D."/>
            <person name="Vollmers J."/>
            <person name="Rivas-Marin E."/>
            <person name="Kohn T."/>
            <person name="Peeters S.H."/>
            <person name="Heuer A."/>
            <person name="Rast P."/>
            <person name="Oberbeckmann S."/>
            <person name="Bunk B."/>
            <person name="Jeske O."/>
            <person name="Meyerdierks A."/>
            <person name="Storesund J.E."/>
            <person name="Kallscheuer N."/>
            <person name="Luecker S."/>
            <person name="Lage O.M."/>
            <person name="Pohl T."/>
            <person name="Merkel B.J."/>
            <person name="Hornburger P."/>
            <person name="Mueller R.-W."/>
            <person name="Bruemmer F."/>
            <person name="Labrenz M."/>
            <person name="Spormann A.M."/>
            <person name="Op den Camp H."/>
            <person name="Overmann J."/>
            <person name="Amann R."/>
            <person name="Jetten M.S.M."/>
            <person name="Mascher T."/>
            <person name="Medema M.H."/>
            <person name="Devos D.P."/>
            <person name="Kaster A.-K."/>
            <person name="Ovreas L."/>
            <person name="Rohde M."/>
            <person name="Galperin M.Y."/>
            <person name="Jogler C."/>
        </authorList>
    </citation>
    <scope>NUCLEOTIDE SEQUENCE [LARGE SCALE GENOMIC DNA]</scope>
    <source>
        <strain evidence="4 5">Pr1d</strain>
    </source>
</reference>
<sequence length="748" mass="84921">MATLAQSIVSSSSRKLAIRVRPDLKARKQRYQGRVYWVVKDPVGLQYFRFEEEEFAILQMLDGESSLEEIAERFEKDFPPQTIRVEELQNFIGMLHRSGLVLSDSAGQGVQLKKRRDEKRKQELIQNFSNILSFRMRGIDPEGILNAIYPWVRWFFSVPATICACILALSALSLVIVQFDVFQSKLPSFHSFFAAQNWLVIAGVLAVTKIIHEFGHGLSCKHFGGECHEMGIMLLVLTPCLYCNVSDSWMLPNRWHRAAIGAAGMYVEVVIASIATFIWWFSEPGFLNYLCLNIMFVSSVSTIVFNANPLLRYDGYYILSDIMEIPNLRQKASTILNRKLGWWCLGLEEPDDPFLPHRHQGWFALYTVASFFYRWVVLLSILYFLNKVFEPYGLKILGQAIAVASLYGMIVMPFWKVFKFFRVPGRVSKVKKVRMFASLALLAAVVGGILFIPFPSSVTCEFELQPRGSESVYIDVAGTLEEVLVEPGQNVEEGQLLARLRNIDLELEIEKIQGQREASQRQFDSLKDMQHYDQNAGLQIDVVRERLASLDEQLVQKQRDLDRLELTAPRAGTVIPPPYRPDARSNQEVELASWSGWPMEEKNLGATFLPDGSENLFCQIGDPNQWDAVLVINQSDLDLVREGQEVRLMFNESAYHVFVSTLQSVADDEMKSISPRLASTSGGAVPAQHDPGGEVKPLDTSYQAEVQLDNSLGIFRNGLTGTARIKTEPRTLASRLYRYLKRTFNFDL</sequence>
<name>A0A5B9QIG1_9BACT</name>
<dbReference type="Gene3D" id="2.40.30.170">
    <property type="match status" value="1"/>
</dbReference>
<dbReference type="Gene3D" id="2.40.50.100">
    <property type="match status" value="1"/>
</dbReference>
<feature type="transmembrane region" description="Helical" evidence="3">
    <location>
        <begin position="286"/>
        <end position="307"/>
    </location>
</feature>
<dbReference type="EMBL" id="CP042913">
    <property type="protein sequence ID" value="QEG37482.1"/>
    <property type="molecule type" value="Genomic_DNA"/>
</dbReference>